<accession>A0A382DQV0</accession>
<evidence type="ECO:0000313" key="1">
    <source>
        <dbReference type="EMBL" id="SVB40876.1"/>
    </source>
</evidence>
<name>A0A382DQV0_9ZZZZ</name>
<organism evidence="1">
    <name type="scientific">marine metagenome</name>
    <dbReference type="NCBI Taxonomy" id="408172"/>
    <lineage>
        <taxon>unclassified sequences</taxon>
        <taxon>metagenomes</taxon>
        <taxon>ecological metagenomes</taxon>
    </lineage>
</organism>
<protein>
    <submittedName>
        <fullName evidence="1">Uncharacterized protein</fullName>
    </submittedName>
</protein>
<gene>
    <name evidence="1" type="ORF">METZ01_LOCUS193730</name>
</gene>
<sequence length="45" mass="4824">MVLPGLTQDCPAGRQLARLGTNGKDARSFDDVVDLVVVVVTVQRL</sequence>
<dbReference type="EMBL" id="UINC01040674">
    <property type="protein sequence ID" value="SVB40876.1"/>
    <property type="molecule type" value="Genomic_DNA"/>
</dbReference>
<reference evidence="1" key="1">
    <citation type="submission" date="2018-05" db="EMBL/GenBank/DDBJ databases">
        <authorList>
            <person name="Lanie J.A."/>
            <person name="Ng W.-L."/>
            <person name="Kazmierczak K.M."/>
            <person name="Andrzejewski T.M."/>
            <person name="Davidsen T.M."/>
            <person name="Wayne K.J."/>
            <person name="Tettelin H."/>
            <person name="Glass J.I."/>
            <person name="Rusch D."/>
            <person name="Podicherti R."/>
            <person name="Tsui H.-C.T."/>
            <person name="Winkler M.E."/>
        </authorList>
    </citation>
    <scope>NUCLEOTIDE SEQUENCE</scope>
</reference>
<proteinExistence type="predicted"/>
<dbReference type="AlphaFoldDB" id="A0A382DQV0"/>